<dbReference type="PANTHER" id="PTHR11240">
    <property type="entry name" value="RIBONUCLEASE T2"/>
    <property type="match status" value="1"/>
</dbReference>
<dbReference type="InterPro" id="IPR033130">
    <property type="entry name" value="RNase_T2_His_AS_2"/>
</dbReference>
<dbReference type="EMBL" id="BALE01000009">
    <property type="protein sequence ID" value="GAN53296.1"/>
    <property type="molecule type" value="Genomic_DNA"/>
</dbReference>
<accession>A0A0D6MII5</accession>
<feature type="signal peptide" evidence="3">
    <location>
        <begin position="1"/>
        <end position="19"/>
    </location>
</feature>
<dbReference type="PANTHER" id="PTHR11240:SF22">
    <property type="entry name" value="RIBONUCLEASE T2"/>
    <property type="match status" value="1"/>
</dbReference>
<comment type="similarity">
    <text evidence="1 2">Belongs to the RNase T2 family.</text>
</comment>
<dbReference type="STRING" id="1231623.Tasa_009_091"/>
<dbReference type="Gene3D" id="3.90.730.10">
    <property type="entry name" value="Ribonuclease T2-like"/>
    <property type="match status" value="1"/>
</dbReference>
<evidence type="ECO:0000256" key="2">
    <source>
        <dbReference type="RuleBase" id="RU004328"/>
    </source>
</evidence>
<comment type="caution">
    <text evidence="4">The sequence shown here is derived from an EMBL/GenBank/DDBJ whole genome shotgun (WGS) entry which is preliminary data.</text>
</comment>
<dbReference type="InterPro" id="IPR036430">
    <property type="entry name" value="RNase_T2-like_sf"/>
</dbReference>
<dbReference type="OrthoDB" id="4720638at2"/>
<evidence type="ECO:0000313" key="4">
    <source>
        <dbReference type="EMBL" id="GAN53296.1"/>
    </source>
</evidence>
<dbReference type="Proteomes" id="UP000032679">
    <property type="component" value="Unassembled WGS sequence"/>
</dbReference>
<sequence length="251" mass="27165">MRHLLLSILALSGLLSACAPMSGPGSAPALVATRHADFDHDTLALTWQPGFCGQGQCLADQPHAPLIGLHGLWASETHDLIAAHMPVQDWWKRGCDVYLPPADAMPPLSLDTARRLDAATAHVAHSLPAHEWNKHGRCFGYDADHFFVAGLTLRDRFAASPTGQALEQDAGRVIGHDDLLALFARNTGATATRALQLRCGRDSMGRPVLEQLWFTLRPDALDRFPAAASYAPSPDLQDNCPASFRVPGWAE</sequence>
<dbReference type="InterPro" id="IPR001568">
    <property type="entry name" value="RNase_T2-like"/>
</dbReference>
<feature type="chain" id="PRO_5002308055" evidence="3">
    <location>
        <begin position="20"/>
        <end position="251"/>
    </location>
</feature>
<evidence type="ECO:0000313" key="5">
    <source>
        <dbReference type="Proteomes" id="UP000032679"/>
    </source>
</evidence>
<dbReference type="GO" id="GO:0033897">
    <property type="term" value="F:ribonuclease T2 activity"/>
    <property type="evidence" value="ECO:0007669"/>
    <property type="project" value="InterPro"/>
</dbReference>
<proteinExistence type="inferred from homology"/>
<evidence type="ECO:0000256" key="3">
    <source>
        <dbReference type="SAM" id="SignalP"/>
    </source>
</evidence>
<organism evidence="4 5">
    <name type="scientific">Tanticharoenia sakaeratensis NBRC 103193</name>
    <dbReference type="NCBI Taxonomy" id="1231623"/>
    <lineage>
        <taxon>Bacteria</taxon>
        <taxon>Pseudomonadati</taxon>
        <taxon>Pseudomonadota</taxon>
        <taxon>Alphaproteobacteria</taxon>
        <taxon>Acetobacterales</taxon>
        <taxon>Acetobacteraceae</taxon>
        <taxon>Tanticharoenia</taxon>
    </lineage>
</organism>
<gene>
    <name evidence="4" type="ORF">Tasa_009_091</name>
</gene>
<reference evidence="4 5" key="1">
    <citation type="submission" date="2012-10" db="EMBL/GenBank/DDBJ databases">
        <title>Genome sequencing of Tanticharoenia sakaeratensis NBRC 103193.</title>
        <authorList>
            <person name="Azuma Y."/>
            <person name="Hadano H."/>
            <person name="Hirakawa H."/>
            <person name="Matsushita K."/>
        </authorList>
    </citation>
    <scope>NUCLEOTIDE SEQUENCE [LARGE SCALE GENOMIC DNA]</scope>
    <source>
        <strain evidence="4 5">NBRC 103193</strain>
    </source>
</reference>
<dbReference type="GO" id="GO:0003723">
    <property type="term" value="F:RNA binding"/>
    <property type="evidence" value="ECO:0007669"/>
    <property type="project" value="InterPro"/>
</dbReference>
<keyword evidence="3" id="KW-0732">Signal</keyword>
<dbReference type="GO" id="GO:0006401">
    <property type="term" value="P:RNA catabolic process"/>
    <property type="evidence" value="ECO:0007669"/>
    <property type="project" value="TreeGrafter"/>
</dbReference>
<evidence type="ECO:0000256" key="1">
    <source>
        <dbReference type="ARBA" id="ARBA00007469"/>
    </source>
</evidence>
<keyword evidence="5" id="KW-1185">Reference proteome</keyword>
<dbReference type="SUPFAM" id="SSF55895">
    <property type="entry name" value="Ribonuclease Rh-like"/>
    <property type="match status" value="1"/>
</dbReference>
<dbReference type="Pfam" id="PF00445">
    <property type="entry name" value="Ribonuclease_T2"/>
    <property type="match status" value="1"/>
</dbReference>
<protein>
    <submittedName>
        <fullName evidence="4">Ribonuclease I</fullName>
    </submittedName>
</protein>
<dbReference type="PROSITE" id="PS51257">
    <property type="entry name" value="PROKAR_LIPOPROTEIN"/>
    <property type="match status" value="1"/>
</dbReference>
<name>A0A0D6MII5_9PROT</name>
<dbReference type="PROSITE" id="PS00531">
    <property type="entry name" value="RNASE_T2_2"/>
    <property type="match status" value="1"/>
</dbReference>
<dbReference type="AlphaFoldDB" id="A0A0D6MII5"/>